<feature type="transmembrane region" description="Helical" evidence="1">
    <location>
        <begin position="51"/>
        <end position="76"/>
    </location>
</feature>
<dbReference type="EMBL" id="JWIO01000014">
    <property type="protein sequence ID" value="KLL11589.1"/>
    <property type="molecule type" value="Genomic_DNA"/>
</dbReference>
<proteinExistence type="predicted"/>
<keyword evidence="3" id="KW-1185">Reference proteome</keyword>
<accession>A0ABR5F4D3</accession>
<evidence type="ECO:0000256" key="1">
    <source>
        <dbReference type="SAM" id="Phobius"/>
    </source>
</evidence>
<dbReference type="Proteomes" id="UP000035425">
    <property type="component" value="Unassembled WGS sequence"/>
</dbReference>
<name>A0ABR5F4D3_9ACTN</name>
<evidence type="ECO:0000313" key="2">
    <source>
        <dbReference type="EMBL" id="KLL11589.1"/>
    </source>
</evidence>
<evidence type="ECO:0000313" key="3">
    <source>
        <dbReference type="Proteomes" id="UP000035425"/>
    </source>
</evidence>
<gene>
    <name evidence="2" type="ORF">FrCorBMG51_11185</name>
</gene>
<sequence length="77" mass="8931">MSDTEPWWRQADRWSAQRRLTWAEWEVRQDYTRSEPPEWMRPAGRPPAETIAARLLSALLIIAVGAVPAAVCIWSLR</sequence>
<keyword evidence="1" id="KW-1133">Transmembrane helix</keyword>
<comment type="caution">
    <text evidence="2">The sequence shown here is derived from an EMBL/GenBank/DDBJ whole genome shotgun (WGS) entry which is preliminary data.</text>
</comment>
<keyword evidence="1" id="KW-0812">Transmembrane</keyword>
<keyword evidence="1" id="KW-0472">Membrane</keyword>
<organism evidence="2 3">
    <name type="scientific">Protofrankia coriariae</name>
    <dbReference type="NCBI Taxonomy" id="1562887"/>
    <lineage>
        <taxon>Bacteria</taxon>
        <taxon>Bacillati</taxon>
        <taxon>Actinomycetota</taxon>
        <taxon>Actinomycetes</taxon>
        <taxon>Frankiales</taxon>
        <taxon>Frankiaceae</taxon>
        <taxon>Protofrankia</taxon>
    </lineage>
</organism>
<reference evidence="2 3" key="1">
    <citation type="submission" date="2014-12" db="EMBL/GenBank/DDBJ databases">
        <title>Frankia sp. BMG5.1 draft genome.</title>
        <authorList>
            <person name="Gtari M."/>
            <person name="Ghodhbane-Gtari F."/>
            <person name="Nouioui I."/>
            <person name="Ktari A."/>
            <person name="Hezbri K."/>
            <person name="Mimouni W."/>
            <person name="Sbissi I."/>
            <person name="Ayari A."/>
            <person name="Yamanaka T."/>
            <person name="Normand P."/>
            <person name="Tisa L.S."/>
            <person name="Boudabous A."/>
        </authorList>
    </citation>
    <scope>NUCLEOTIDE SEQUENCE [LARGE SCALE GENOMIC DNA]</scope>
    <source>
        <strain evidence="2 3">BMG5.1</strain>
    </source>
</reference>
<protein>
    <submittedName>
        <fullName evidence="2">Uncharacterized protein</fullName>
    </submittedName>
</protein>
<dbReference type="RefSeq" id="WP_047222949.1">
    <property type="nucleotide sequence ID" value="NZ_JWIO01000014.1"/>
</dbReference>